<dbReference type="OrthoDB" id="5901205at2759"/>
<dbReference type="PANTHER" id="PTHR23362:SF8">
    <property type="entry name" value="SPK DOMAIN-CONTAINING PROTEIN"/>
    <property type="match status" value="1"/>
</dbReference>
<evidence type="ECO:0000313" key="2">
    <source>
        <dbReference type="EMBL" id="PIC29425.1"/>
    </source>
</evidence>
<feature type="domain" description="SPK" evidence="1">
    <location>
        <begin position="2"/>
        <end position="88"/>
    </location>
</feature>
<name>A0A2G5TQ45_9PELO</name>
<dbReference type="InterPro" id="IPR053315">
    <property type="entry name" value="Peptidase_C14A"/>
</dbReference>
<sequence>MADTPANEVKRRAMDLKALDPGKVQKIKEKFEEIDEFQNSRKAEIAFALGVEISERFLIELRESSEIVAIDTKIRITKYITNDLKFEGIHEKSINLNLKRRFSGDKENVPAEKSARKSEISEELSLKEFLKSLQLPIRALNSPMMTRVEFRIEAICF</sequence>
<proteinExistence type="predicted"/>
<evidence type="ECO:0000313" key="3">
    <source>
        <dbReference type="Proteomes" id="UP000230233"/>
    </source>
</evidence>
<gene>
    <name evidence="2" type="primary">Cnig_chr_V.g21000</name>
    <name evidence="2" type="ORF">B9Z55_021000</name>
</gene>
<evidence type="ECO:0000259" key="1">
    <source>
        <dbReference type="SMART" id="SM00583"/>
    </source>
</evidence>
<dbReference type="AlphaFoldDB" id="A0A2G5TQ45"/>
<comment type="caution">
    <text evidence="2">The sequence shown here is derived from an EMBL/GenBank/DDBJ whole genome shotgun (WGS) entry which is preliminary data.</text>
</comment>
<keyword evidence="3" id="KW-1185">Reference proteome</keyword>
<accession>A0A2G5TQ45</accession>
<dbReference type="InterPro" id="IPR006570">
    <property type="entry name" value="SPK_dom"/>
</dbReference>
<dbReference type="EMBL" id="PDUG01000005">
    <property type="protein sequence ID" value="PIC29425.1"/>
    <property type="molecule type" value="Genomic_DNA"/>
</dbReference>
<dbReference type="Pfam" id="PF04435">
    <property type="entry name" value="SPK"/>
    <property type="match status" value="1"/>
</dbReference>
<protein>
    <recommendedName>
        <fullName evidence="1">SPK domain-containing protein</fullName>
    </recommendedName>
</protein>
<reference evidence="3" key="1">
    <citation type="submission" date="2017-10" db="EMBL/GenBank/DDBJ databases">
        <title>Rapid genome shrinkage in a self-fertile nematode reveals novel sperm competition proteins.</title>
        <authorList>
            <person name="Yin D."/>
            <person name="Schwarz E.M."/>
            <person name="Thomas C.G."/>
            <person name="Felde R.L."/>
            <person name="Korf I.F."/>
            <person name="Cutter A.D."/>
            <person name="Schartner C.M."/>
            <person name="Ralston E.J."/>
            <person name="Meyer B.J."/>
            <person name="Haag E.S."/>
        </authorList>
    </citation>
    <scope>NUCLEOTIDE SEQUENCE [LARGE SCALE GENOMIC DNA]</scope>
    <source>
        <strain evidence="3">JU1422</strain>
    </source>
</reference>
<dbReference type="SMART" id="SM00583">
    <property type="entry name" value="SPK"/>
    <property type="match status" value="1"/>
</dbReference>
<dbReference type="PANTHER" id="PTHR23362">
    <property type="entry name" value="L-PLASTIN-RELATED"/>
    <property type="match status" value="1"/>
</dbReference>
<dbReference type="Proteomes" id="UP000230233">
    <property type="component" value="Chromosome V"/>
</dbReference>
<organism evidence="2 3">
    <name type="scientific">Caenorhabditis nigoni</name>
    <dbReference type="NCBI Taxonomy" id="1611254"/>
    <lineage>
        <taxon>Eukaryota</taxon>
        <taxon>Metazoa</taxon>
        <taxon>Ecdysozoa</taxon>
        <taxon>Nematoda</taxon>
        <taxon>Chromadorea</taxon>
        <taxon>Rhabditida</taxon>
        <taxon>Rhabditina</taxon>
        <taxon>Rhabditomorpha</taxon>
        <taxon>Rhabditoidea</taxon>
        <taxon>Rhabditidae</taxon>
        <taxon>Peloderinae</taxon>
        <taxon>Caenorhabditis</taxon>
    </lineage>
</organism>